<accession>A0A0D2B5H1</accession>
<keyword evidence="3" id="KW-1185">Reference proteome</keyword>
<dbReference type="HOGENOM" id="CLU_099107_0_0_1"/>
<keyword evidence="1" id="KW-0732">Signal</keyword>
<feature type="chain" id="PRO_5002249495" evidence="1">
    <location>
        <begin position="22"/>
        <end position="237"/>
    </location>
</feature>
<gene>
    <name evidence="2" type="ORF">PV08_06716</name>
</gene>
<evidence type="ECO:0000313" key="2">
    <source>
        <dbReference type="EMBL" id="KIW13935.1"/>
    </source>
</evidence>
<protein>
    <submittedName>
        <fullName evidence="2">Uncharacterized protein</fullName>
    </submittedName>
</protein>
<reference evidence="2 3" key="1">
    <citation type="submission" date="2015-01" db="EMBL/GenBank/DDBJ databases">
        <title>The Genome Sequence of Exophiala spinifera CBS89968.</title>
        <authorList>
            <consortium name="The Broad Institute Genomics Platform"/>
            <person name="Cuomo C."/>
            <person name="de Hoog S."/>
            <person name="Gorbushina A."/>
            <person name="Stielow B."/>
            <person name="Teixiera M."/>
            <person name="Abouelleil A."/>
            <person name="Chapman S.B."/>
            <person name="Priest M."/>
            <person name="Young S.K."/>
            <person name="Wortman J."/>
            <person name="Nusbaum C."/>
            <person name="Birren B."/>
        </authorList>
    </citation>
    <scope>NUCLEOTIDE SEQUENCE [LARGE SCALE GENOMIC DNA]</scope>
    <source>
        <strain evidence="2 3">CBS 89968</strain>
    </source>
</reference>
<dbReference type="Proteomes" id="UP000053328">
    <property type="component" value="Unassembled WGS sequence"/>
</dbReference>
<sequence length="237" mass="26438">MHGLTLLIYLSFGICFKSIAANSDQVLLGTGKDSSILNVGGTLTRTNPTGLRVWQFDDIKTTDAFGNISTPYNGLIFDGFYAFDPSDAGLKGIIWPGDTNCAVSKPNALYGTRDNFKLLNSRTLGDKHIPSGSERKPSFRHTHDKGTFTVHGLKIKPLDLPLGFVTVHLQGTRPDATLAWEVDFPAGYHDVLDVRLQEFSGRVWHGLERLEIWADFHYNGLDMDWEFCVDDIDVEME</sequence>
<feature type="signal peptide" evidence="1">
    <location>
        <begin position="1"/>
        <end position="21"/>
    </location>
</feature>
<evidence type="ECO:0000313" key="3">
    <source>
        <dbReference type="Proteomes" id="UP000053328"/>
    </source>
</evidence>
<dbReference type="EMBL" id="KN847496">
    <property type="protein sequence ID" value="KIW13935.1"/>
    <property type="molecule type" value="Genomic_DNA"/>
</dbReference>
<dbReference type="RefSeq" id="XP_016234151.1">
    <property type="nucleotide sequence ID" value="XM_016381049.1"/>
</dbReference>
<organism evidence="2 3">
    <name type="scientific">Exophiala spinifera</name>
    <dbReference type="NCBI Taxonomy" id="91928"/>
    <lineage>
        <taxon>Eukaryota</taxon>
        <taxon>Fungi</taxon>
        <taxon>Dikarya</taxon>
        <taxon>Ascomycota</taxon>
        <taxon>Pezizomycotina</taxon>
        <taxon>Eurotiomycetes</taxon>
        <taxon>Chaetothyriomycetidae</taxon>
        <taxon>Chaetothyriales</taxon>
        <taxon>Herpotrichiellaceae</taxon>
        <taxon>Exophiala</taxon>
    </lineage>
</organism>
<dbReference type="VEuPathDB" id="FungiDB:PV08_06716"/>
<dbReference type="GeneID" id="27333799"/>
<dbReference type="OrthoDB" id="4153234at2759"/>
<name>A0A0D2B5H1_9EURO</name>
<evidence type="ECO:0000256" key="1">
    <source>
        <dbReference type="SAM" id="SignalP"/>
    </source>
</evidence>
<proteinExistence type="predicted"/>
<dbReference type="AlphaFoldDB" id="A0A0D2B5H1"/>